<proteinExistence type="predicted"/>
<gene>
    <name evidence="2" type="ORF">GCM10023149_52660</name>
</gene>
<keyword evidence="1" id="KW-1133">Transmembrane helix</keyword>
<feature type="transmembrane region" description="Helical" evidence="1">
    <location>
        <begin position="111"/>
        <end position="132"/>
    </location>
</feature>
<feature type="transmembrane region" description="Helical" evidence="1">
    <location>
        <begin position="83"/>
        <end position="104"/>
    </location>
</feature>
<reference evidence="3" key="1">
    <citation type="journal article" date="2019" name="Int. J. Syst. Evol. Microbiol.">
        <title>The Global Catalogue of Microorganisms (GCM) 10K type strain sequencing project: providing services to taxonomists for standard genome sequencing and annotation.</title>
        <authorList>
            <consortium name="The Broad Institute Genomics Platform"/>
            <consortium name="The Broad Institute Genome Sequencing Center for Infectious Disease"/>
            <person name="Wu L."/>
            <person name="Ma J."/>
        </authorList>
    </citation>
    <scope>NUCLEOTIDE SEQUENCE [LARGE SCALE GENOMIC DNA]</scope>
    <source>
        <strain evidence="3">JCM 17705</strain>
    </source>
</reference>
<keyword evidence="1" id="KW-0472">Membrane</keyword>
<dbReference type="RefSeq" id="WP_345214225.1">
    <property type="nucleotide sequence ID" value="NZ_BAABFT010000027.1"/>
</dbReference>
<feature type="transmembrane region" description="Helical" evidence="1">
    <location>
        <begin position="138"/>
        <end position="160"/>
    </location>
</feature>
<feature type="transmembrane region" description="Helical" evidence="1">
    <location>
        <begin position="54"/>
        <end position="77"/>
    </location>
</feature>
<evidence type="ECO:0000313" key="2">
    <source>
        <dbReference type="EMBL" id="GAA4340876.1"/>
    </source>
</evidence>
<evidence type="ECO:0000256" key="1">
    <source>
        <dbReference type="SAM" id="Phobius"/>
    </source>
</evidence>
<sequence length="256" mass="29599">MLLLNILPPDGAALYTETNMAHLFPEPWNMITSGLFLIPAFYWLIKFKGFDKRYIFLSVASWMLLIGCVGGTVYHAFRQWRFFMYMDWVPIAVLCLLASVYFLIIATGKRIYGIVALIAFGLIEFGLHQLYLAYDKHIMFSVNYGVMVLMIVLPLLMVLIKTRWRNVWLVAGAFIAFGFALFFRIIDTWAIIPIGTHFLWHTFGAIATSLIFLFIYKLNTFSFRKKRRHGEDALVLPLYNEFDEGLDDDIMEGKAS</sequence>
<feature type="transmembrane region" description="Helical" evidence="1">
    <location>
        <begin position="28"/>
        <end position="45"/>
    </location>
</feature>
<organism evidence="2 3">
    <name type="scientific">Mucilaginibacter gynuensis</name>
    <dbReference type="NCBI Taxonomy" id="1302236"/>
    <lineage>
        <taxon>Bacteria</taxon>
        <taxon>Pseudomonadati</taxon>
        <taxon>Bacteroidota</taxon>
        <taxon>Sphingobacteriia</taxon>
        <taxon>Sphingobacteriales</taxon>
        <taxon>Sphingobacteriaceae</taxon>
        <taxon>Mucilaginibacter</taxon>
    </lineage>
</organism>
<keyword evidence="3" id="KW-1185">Reference proteome</keyword>
<feature type="transmembrane region" description="Helical" evidence="1">
    <location>
        <begin position="167"/>
        <end position="186"/>
    </location>
</feature>
<dbReference type="EMBL" id="BAABFT010000027">
    <property type="protein sequence ID" value="GAA4340876.1"/>
    <property type="molecule type" value="Genomic_DNA"/>
</dbReference>
<feature type="transmembrane region" description="Helical" evidence="1">
    <location>
        <begin position="198"/>
        <end position="218"/>
    </location>
</feature>
<evidence type="ECO:0000313" key="3">
    <source>
        <dbReference type="Proteomes" id="UP001500582"/>
    </source>
</evidence>
<evidence type="ECO:0008006" key="4">
    <source>
        <dbReference type="Google" id="ProtNLM"/>
    </source>
</evidence>
<dbReference type="Proteomes" id="UP001500582">
    <property type="component" value="Unassembled WGS sequence"/>
</dbReference>
<name>A0ABP8HLE1_9SPHI</name>
<keyword evidence="1" id="KW-0812">Transmembrane</keyword>
<accession>A0ABP8HLE1</accession>
<comment type="caution">
    <text evidence="2">The sequence shown here is derived from an EMBL/GenBank/DDBJ whole genome shotgun (WGS) entry which is preliminary data.</text>
</comment>
<protein>
    <recommendedName>
        <fullName evidence="4">Ceramidase</fullName>
    </recommendedName>
</protein>